<keyword evidence="1" id="KW-0472">Membrane</keyword>
<name>A0ABW1PC92_9PSEU</name>
<comment type="caution">
    <text evidence="2">The sequence shown here is derived from an EMBL/GenBank/DDBJ whole genome shotgun (WGS) entry which is preliminary data.</text>
</comment>
<keyword evidence="3" id="KW-1185">Reference proteome</keyword>
<feature type="transmembrane region" description="Helical" evidence="1">
    <location>
        <begin position="39"/>
        <end position="58"/>
    </location>
</feature>
<proteinExistence type="predicted"/>
<dbReference type="RefSeq" id="WP_380638704.1">
    <property type="nucleotide sequence ID" value="NZ_JBHSQO010000028.1"/>
</dbReference>
<feature type="transmembrane region" description="Helical" evidence="1">
    <location>
        <begin position="64"/>
        <end position="81"/>
    </location>
</feature>
<reference evidence="3" key="1">
    <citation type="journal article" date="2019" name="Int. J. Syst. Evol. Microbiol.">
        <title>The Global Catalogue of Microorganisms (GCM) 10K type strain sequencing project: providing services to taxonomists for standard genome sequencing and annotation.</title>
        <authorList>
            <consortium name="The Broad Institute Genomics Platform"/>
            <consortium name="The Broad Institute Genome Sequencing Center for Infectious Disease"/>
            <person name="Wu L."/>
            <person name="Ma J."/>
        </authorList>
    </citation>
    <scope>NUCLEOTIDE SEQUENCE [LARGE SCALE GENOMIC DNA]</scope>
    <source>
        <strain evidence="3">CGMCC 4.7246</strain>
    </source>
</reference>
<gene>
    <name evidence="2" type="ORF">ACFP3R_24335</name>
</gene>
<dbReference type="InterPro" id="IPR021401">
    <property type="entry name" value="DUF3040"/>
</dbReference>
<evidence type="ECO:0000313" key="3">
    <source>
        <dbReference type="Proteomes" id="UP001596220"/>
    </source>
</evidence>
<dbReference type="EMBL" id="JBHSQO010000028">
    <property type="protein sequence ID" value="MFC6092412.1"/>
    <property type="molecule type" value="Genomic_DNA"/>
</dbReference>
<keyword evidence="1" id="KW-1133">Transmembrane helix</keyword>
<accession>A0ABW1PC92</accession>
<evidence type="ECO:0000256" key="1">
    <source>
        <dbReference type="SAM" id="Phobius"/>
    </source>
</evidence>
<dbReference type="Pfam" id="PF11239">
    <property type="entry name" value="DUF3040"/>
    <property type="match status" value="1"/>
</dbReference>
<keyword evidence="1" id="KW-0812">Transmembrane</keyword>
<evidence type="ECO:0000313" key="2">
    <source>
        <dbReference type="EMBL" id="MFC6092412.1"/>
    </source>
</evidence>
<dbReference type="Proteomes" id="UP001596220">
    <property type="component" value="Unassembled WGS sequence"/>
</dbReference>
<protein>
    <submittedName>
        <fullName evidence="2">DUF3040 domain-containing protein</fullName>
    </submittedName>
</protein>
<sequence length="93" mass="9560">MLSRDEKRRLAEIERRLAAADPALAEVLRTGLAGSGGPARAVLVVCALGALLLVLGLLTATFSLVFWSVVAFVCAAGAHVMRGERAGRTGSGA</sequence>
<organism evidence="2 3">
    <name type="scientific">Saccharothrix lopnurensis</name>
    <dbReference type="NCBI Taxonomy" id="1670621"/>
    <lineage>
        <taxon>Bacteria</taxon>
        <taxon>Bacillati</taxon>
        <taxon>Actinomycetota</taxon>
        <taxon>Actinomycetes</taxon>
        <taxon>Pseudonocardiales</taxon>
        <taxon>Pseudonocardiaceae</taxon>
        <taxon>Saccharothrix</taxon>
    </lineage>
</organism>